<gene>
    <name evidence="1" type="ORF">ASZ90_010667</name>
</gene>
<accession>A0A0W8FFE9</accession>
<comment type="caution">
    <text evidence="1">The sequence shown here is derived from an EMBL/GenBank/DDBJ whole genome shotgun (WGS) entry which is preliminary data.</text>
</comment>
<organism evidence="1">
    <name type="scientific">hydrocarbon metagenome</name>
    <dbReference type="NCBI Taxonomy" id="938273"/>
    <lineage>
        <taxon>unclassified sequences</taxon>
        <taxon>metagenomes</taxon>
        <taxon>ecological metagenomes</taxon>
    </lineage>
</organism>
<dbReference type="AlphaFoldDB" id="A0A0W8FFE9"/>
<proteinExistence type="predicted"/>
<name>A0A0W8FFE9_9ZZZZ</name>
<evidence type="ECO:0000313" key="1">
    <source>
        <dbReference type="EMBL" id="KUG19596.1"/>
    </source>
</evidence>
<dbReference type="EMBL" id="LNQE01001273">
    <property type="protein sequence ID" value="KUG19596.1"/>
    <property type="molecule type" value="Genomic_DNA"/>
</dbReference>
<protein>
    <submittedName>
        <fullName evidence="1">Uncharacterized protein</fullName>
    </submittedName>
</protein>
<sequence>MPRCWGNLYNFRQIISPHSILSVFSRLYRRYRTVHSLYIVCTDLYAPEYCRALIYKFTFYISVLPCSIAWRCSR</sequence>
<reference evidence="1" key="1">
    <citation type="journal article" date="2015" name="Proc. Natl. Acad. Sci. U.S.A.">
        <title>Networks of energetic and metabolic interactions define dynamics in microbial communities.</title>
        <authorList>
            <person name="Embree M."/>
            <person name="Liu J.K."/>
            <person name="Al-Bassam M.M."/>
            <person name="Zengler K."/>
        </authorList>
    </citation>
    <scope>NUCLEOTIDE SEQUENCE</scope>
</reference>